<accession>G7JUM8</accession>
<evidence type="ECO:0000313" key="2">
    <source>
        <dbReference type="EnsemblPlants" id="AES88004"/>
    </source>
</evidence>
<organism evidence="1 3">
    <name type="scientific">Medicago truncatula</name>
    <name type="common">Barrel medic</name>
    <name type="synonym">Medicago tribuloides</name>
    <dbReference type="NCBI Taxonomy" id="3880"/>
    <lineage>
        <taxon>Eukaryota</taxon>
        <taxon>Viridiplantae</taxon>
        <taxon>Streptophyta</taxon>
        <taxon>Embryophyta</taxon>
        <taxon>Tracheophyta</taxon>
        <taxon>Spermatophyta</taxon>
        <taxon>Magnoliopsida</taxon>
        <taxon>eudicotyledons</taxon>
        <taxon>Gunneridae</taxon>
        <taxon>Pentapetalae</taxon>
        <taxon>rosids</taxon>
        <taxon>fabids</taxon>
        <taxon>Fabales</taxon>
        <taxon>Fabaceae</taxon>
        <taxon>Papilionoideae</taxon>
        <taxon>50 kb inversion clade</taxon>
        <taxon>NPAAA clade</taxon>
        <taxon>Hologalegina</taxon>
        <taxon>IRL clade</taxon>
        <taxon>Trifolieae</taxon>
        <taxon>Medicago</taxon>
    </lineage>
</organism>
<dbReference type="EMBL" id="CM001220">
    <property type="protein sequence ID" value="AES88004.1"/>
    <property type="molecule type" value="Genomic_DNA"/>
</dbReference>
<sequence length="59" mass="6679">MESDSRNLFYLQYKQFSDLYFFDHAGGQFGGISSGYSVSRGYHGIGFSVVNALYEVRLP</sequence>
<keyword evidence="3" id="KW-1185">Reference proteome</keyword>
<reference evidence="2" key="3">
    <citation type="submission" date="2015-04" db="UniProtKB">
        <authorList>
            <consortium name="EnsemblPlants"/>
        </authorList>
    </citation>
    <scope>IDENTIFICATION</scope>
    <source>
        <strain evidence="2">cv. Jemalong A17</strain>
    </source>
</reference>
<evidence type="ECO:0000313" key="1">
    <source>
        <dbReference type="EMBL" id="AES88004.1"/>
    </source>
</evidence>
<proteinExistence type="predicted"/>
<dbReference type="PaxDb" id="3880-AES88004"/>
<dbReference type="AlphaFoldDB" id="G7JUM8"/>
<dbReference type="Proteomes" id="UP000002051">
    <property type="component" value="Chromosome 4"/>
</dbReference>
<gene>
    <name evidence="2" type="primary">11445930</name>
    <name evidence="1" type="ordered locus">MTR_4g039940</name>
</gene>
<dbReference type="Gene3D" id="3.30.565.10">
    <property type="entry name" value="Histidine kinase-like ATPase, C-terminal domain"/>
    <property type="match status" value="1"/>
</dbReference>
<reference evidence="1 3" key="2">
    <citation type="journal article" date="2014" name="BMC Genomics">
        <title>An improved genome release (version Mt4.0) for the model legume Medicago truncatula.</title>
        <authorList>
            <person name="Tang H."/>
            <person name="Krishnakumar V."/>
            <person name="Bidwell S."/>
            <person name="Rosen B."/>
            <person name="Chan A."/>
            <person name="Zhou S."/>
            <person name="Gentzbittel L."/>
            <person name="Childs K.L."/>
            <person name="Yandell M."/>
            <person name="Gundlach H."/>
            <person name="Mayer K.F."/>
            <person name="Schwartz D.C."/>
            <person name="Town C.D."/>
        </authorList>
    </citation>
    <scope>GENOME REANNOTATION</scope>
    <source>
        <strain evidence="2 3">cv. Jemalong A17</strain>
    </source>
</reference>
<protein>
    <submittedName>
        <fullName evidence="1">DNA gyrase subunit B, putative</fullName>
    </submittedName>
</protein>
<dbReference type="EnsemblPlants" id="AES88004">
    <property type="protein sequence ID" value="AES88004"/>
    <property type="gene ID" value="MTR_4g039940"/>
</dbReference>
<name>G7JUM8_MEDTR</name>
<dbReference type="STRING" id="3880.G7JUM8"/>
<dbReference type="OrthoDB" id="1436782at2759"/>
<dbReference type="HOGENOM" id="CLU_2964327_0_0_1"/>
<dbReference type="InterPro" id="IPR036890">
    <property type="entry name" value="HATPase_C_sf"/>
</dbReference>
<reference evidence="1 3" key="1">
    <citation type="journal article" date="2011" name="Nature">
        <title>The Medicago genome provides insight into the evolution of rhizobial symbioses.</title>
        <authorList>
            <person name="Young N.D."/>
            <person name="Debelle F."/>
            <person name="Oldroyd G.E."/>
            <person name="Geurts R."/>
            <person name="Cannon S.B."/>
            <person name="Udvardi M.K."/>
            <person name="Benedito V.A."/>
            <person name="Mayer K.F."/>
            <person name="Gouzy J."/>
            <person name="Schoof H."/>
            <person name="Van de Peer Y."/>
            <person name="Proost S."/>
            <person name="Cook D.R."/>
            <person name="Meyers B.C."/>
            <person name="Spannagl M."/>
            <person name="Cheung F."/>
            <person name="De Mita S."/>
            <person name="Krishnakumar V."/>
            <person name="Gundlach H."/>
            <person name="Zhou S."/>
            <person name="Mudge J."/>
            <person name="Bharti A.K."/>
            <person name="Murray J.D."/>
            <person name="Naoumkina M.A."/>
            <person name="Rosen B."/>
            <person name="Silverstein K.A."/>
            <person name="Tang H."/>
            <person name="Rombauts S."/>
            <person name="Zhao P.X."/>
            <person name="Zhou P."/>
            <person name="Barbe V."/>
            <person name="Bardou P."/>
            <person name="Bechner M."/>
            <person name="Bellec A."/>
            <person name="Berger A."/>
            <person name="Berges H."/>
            <person name="Bidwell S."/>
            <person name="Bisseling T."/>
            <person name="Choisne N."/>
            <person name="Couloux A."/>
            <person name="Denny R."/>
            <person name="Deshpande S."/>
            <person name="Dai X."/>
            <person name="Doyle J.J."/>
            <person name="Dudez A.M."/>
            <person name="Farmer A.D."/>
            <person name="Fouteau S."/>
            <person name="Franken C."/>
            <person name="Gibelin C."/>
            <person name="Gish J."/>
            <person name="Goldstein S."/>
            <person name="Gonzalez A.J."/>
            <person name="Green P.J."/>
            <person name="Hallab A."/>
            <person name="Hartog M."/>
            <person name="Hua A."/>
            <person name="Humphray S.J."/>
            <person name="Jeong D.H."/>
            <person name="Jing Y."/>
            <person name="Jocker A."/>
            <person name="Kenton S.M."/>
            <person name="Kim D.J."/>
            <person name="Klee K."/>
            <person name="Lai H."/>
            <person name="Lang C."/>
            <person name="Lin S."/>
            <person name="Macmil S.L."/>
            <person name="Magdelenat G."/>
            <person name="Matthews L."/>
            <person name="McCorrison J."/>
            <person name="Monaghan E.L."/>
            <person name="Mun J.H."/>
            <person name="Najar F.Z."/>
            <person name="Nicholson C."/>
            <person name="Noirot C."/>
            <person name="O'Bleness M."/>
            <person name="Paule C.R."/>
            <person name="Poulain J."/>
            <person name="Prion F."/>
            <person name="Qin B."/>
            <person name="Qu C."/>
            <person name="Retzel E.F."/>
            <person name="Riddle C."/>
            <person name="Sallet E."/>
            <person name="Samain S."/>
            <person name="Samson N."/>
            <person name="Sanders I."/>
            <person name="Saurat O."/>
            <person name="Scarpelli C."/>
            <person name="Schiex T."/>
            <person name="Segurens B."/>
            <person name="Severin A.J."/>
            <person name="Sherrier D.J."/>
            <person name="Shi R."/>
            <person name="Sims S."/>
            <person name="Singer S.R."/>
            <person name="Sinharoy S."/>
            <person name="Sterck L."/>
            <person name="Viollet A."/>
            <person name="Wang B.B."/>
            <person name="Wang K."/>
            <person name="Wang M."/>
            <person name="Wang X."/>
            <person name="Warfsmann J."/>
            <person name="Weissenbach J."/>
            <person name="White D.D."/>
            <person name="White J.D."/>
            <person name="Wiley G.B."/>
            <person name="Wincker P."/>
            <person name="Xing Y."/>
            <person name="Yang L."/>
            <person name="Yao Z."/>
            <person name="Ying F."/>
            <person name="Zhai J."/>
            <person name="Zhou L."/>
            <person name="Zuber A."/>
            <person name="Denarie J."/>
            <person name="Dixon R.A."/>
            <person name="May G.D."/>
            <person name="Schwartz D.C."/>
            <person name="Rogers J."/>
            <person name="Quetier F."/>
            <person name="Town C.D."/>
            <person name="Roe B.A."/>
        </authorList>
    </citation>
    <scope>NUCLEOTIDE SEQUENCE [LARGE SCALE GENOMIC DNA]</scope>
    <source>
        <strain evidence="1">A17</strain>
        <strain evidence="2 3">cv. Jemalong A17</strain>
    </source>
</reference>
<evidence type="ECO:0000313" key="3">
    <source>
        <dbReference type="Proteomes" id="UP000002051"/>
    </source>
</evidence>